<dbReference type="EMBL" id="LSBH01000003">
    <property type="protein sequence ID" value="OAQ81613.1"/>
    <property type="molecule type" value="Genomic_DNA"/>
</dbReference>
<feature type="compositionally biased region" description="Polar residues" evidence="1">
    <location>
        <begin position="89"/>
        <end position="104"/>
    </location>
</feature>
<comment type="caution">
    <text evidence="2">The sequence shown here is derived from an EMBL/GenBank/DDBJ whole genome shotgun (WGS) entry which is preliminary data.</text>
</comment>
<dbReference type="Proteomes" id="UP000078240">
    <property type="component" value="Unassembled WGS sequence"/>
</dbReference>
<evidence type="ECO:0000313" key="3">
    <source>
        <dbReference type="Proteomes" id="UP000078240"/>
    </source>
</evidence>
<feature type="region of interest" description="Disordered" evidence="1">
    <location>
        <begin position="300"/>
        <end position="323"/>
    </location>
</feature>
<feature type="region of interest" description="Disordered" evidence="1">
    <location>
        <begin position="87"/>
        <end position="108"/>
    </location>
</feature>
<feature type="compositionally biased region" description="Low complexity" evidence="1">
    <location>
        <begin position="246"/>
        <end position="260"/>
    </location>
</feature>
<protein>
    <submittedName>
        <fullName evidence="2">Uncharacterized protein</fullName>
    </submittedName>
</protein>
<feature type="region of interest" description="Disordered" evidence="1">
    <location>
        <begin position="478"/>
        <end position="505"/>
    </location>
</feature>
<organism evidence="2 3">
    <name type="scientific">Purpureocillium lilacinum</name>
    <name type="common">Paecilomyces lilacinus</name>
    <dbReference type="NCBI Taxonomy" id="33203"/>
    <lineage>
        <taxon>Eukaryota</taxon>
        <taxon>Fungi</taxon>
        <taxon>Dikarya</taxon>
        <taxon>Ascomycota</taxon>
        <taxon>Pezizomycotina</taxon>
        <taxon>Sordariomycetes</taxon>
        <taxon>Hypocreomycetidae</taxon>
        <taxon>Hypocreales</taxon>
        <taxon>Ophiocordycipitaceae</taxon>
        <taxon>Purpureocillium</taxon>
    </lineage>
</organism>
<feature type="region of interest" description="Disordered" evidence="1">
    <location>
        <begin position="246"/>
        <end position="267"/>
    </location>
</feature>
<proteinExistence type="predicted"/>
<evidence type="ECO:0000256" key="1">
    <source>
        <dbReference type="SAM" id="MobiDB-lite"/>
    </source>
</evidence>
<sequence>MSDPGGIALKFKADLERYVKPREQVNYIRRILALHLGSFTGDGPVTQPLSLVDSVFKVDASKEISGIQKEYISALKANAAARREFDEVLQSTTTQPESRPQQSPREPDFLQEQLPILQLRRKKECLLAIESSLDRLAEKPASFHSFLDSEDIFHGSKPLPSVPQVVLNSFVREQSGAAPDLHQRLHQLEKTVLRVKLLLKQEERVLAEARARCTKSNVSNGAKLEALNATRDELITWIETELGKASSEGSEGAAQAATGEQDQHSKADEAAITTQLQQIQRKYSAYVSSRKDLVELLAHRSQPSIPPPIEQSGEASKQAAGSKDPVNHLLTPYIEGIISVSRQQKAAITQKSHITTVLSKRNKDTRQVLDRLAEESQLLPAHPDKDSLRRRPGLQYEMASKSADRAGVAARVKPWVLAADAAKIATLEAVAETIDGGQAALENSMTSLVKIDQLLGRGEQASEEDAVVEDATEDDVWLGSEGRGGAVRKRSKKETKPTVQKGDPWSILHGNLGLIGHDDAD</sequence>
<dbReference type="AlphaFoldDB" id="A0A179GWD7"/>
<accession>A0A179GWD7</accession>
<name>A0A179GWD7_PURLI</name>
<gene>
    <name evidence="2" type="ORF">VFPBJ_04197</name>
</gene>
<evidence type="ECO:0000313" key="2">
    <source>
        <dbReference type="EMBL" id="OAQ81613.1"/>
    </source>
</evidence>
<reference evidence="2 3" key="1">
    <citation type="submission" date="2016-01" db="EMBL/GenBank/DDBJ databases">
        <title>Biosynthesis of antibiotic leucinostatins and their inhibition on Phytophthora in bio-control Purpureocillium lilacinum.</title>
        <authorList>
            <person name="Wang G."/>
            <person name="Liu Z."/>
            <person name="Lin R."/>
            <person name="Li E."/>
            <person name="Mao Z."/>
            <person name="Ling J."/>
            <person name="Yin W."/>
            <person name="Xie B."/>
        </authorList>
    </citation>
    <scope>NUCLEOTIDE SEQUENCE [LARGE SCALE GENOMIC DNA]</scope>
    <source>
        <strain evidence="2">PLBJ-1</strain>
    </source>
</reference>